<dbReference type="AlphaFoldDB" id="A0A5B8A095"/>
<evidence type="ECO:0000313" key="10">
    <source>
        <dbReference type="EMBL" id="QDA60557.1"/>
    </source>
</evidence>
<reference evidence="10 11" key="1">
    <citation type="submission" date="2019-06" db="EMBL/GenBank/DDBJ databases">
        <authorList>
            <person name="Srinivasan S."/>
        </authorList>
    </citation>
    <scope>NUCLEOTIDE SEQUENCE [LARGE SCALE GENOMIC DNA]</scope>
    <source>
        <strain evidence="10 11">17J68-5</strain>
    </source>
</reference>
<evidence type="ECO:0000256" key="6">
    <source>
        <dbReference type="SAM" id="Coils"/>
    </source>
</evidence>
<keyword evidence="6" id="KW-0175">Coiled coil</keyword>
<feature type="domain" description="PAS" evidence="8">
    <location>
        <begin position="540"/>
        <end position="610"/>
    </location>
</feature>
<feature type="domain" description="PAS" evidence="8">
    <location>
        <begin position="275"/>
        <end position="345"/>
    </location>
</feature>
<dbReference type="SMART" id="SM00086">
    <property type="entry name" value="PAC"/>
    <property type="match status" value="4"/>
</dbReference>
<dbReference type="SUPFAM" id="SSF47384">
    <property type="entry name" value="Homodimeric domain of signal transducing histidine kinase"/>
    <property type="match status" value="1"/>
</dbReference>
<dbReference type="GO" id="GO:0000155">
    <property type="term" value="F:phosphorelay sensor kinase activity"/>
    <property type="evidence" value="ECO:0007669"/>
    <property type="project" value="InterPro"/>
</dbReference>
<dbReference type="KEGG" id="hyj:FHG12_10745"/>
<dbReference type="InterPro" id="IPR005467">
    <property type="entry name" value="His_kinase_dom"/>
</dbReference>
<dbReference type="SUPFAM" id="SSF55785">
    <property type="entry name" value="PYP-like sensor domain (PAS domain)"/>
    <property type="match status" value="5"/>
</dbReference>
<dbReference type="InterPro" id="IPR052162">
    <property type="entry name" value="Sensor_kinase/Photoreceptor"/>
</dbReference>
<dbReference type="OrthoDB" id="9766459at2"/>
<sequence length="913" mass="104813">MQHPTPAEPVDFQLLFDALPVPYLALDLEFVLVAVNEMMCRAVDQPREALLGRHFHEVFPTNPLSDPDAVLQQWELTLEEVRARLRPVTMPVQRYNLPRTNGRTEVRYWQTTVRPVLGADRALRYLLCRAEDVTARLRMEQEGAFSKESYELLTRATHDTVWDVDLRRGSIWRNELFTERFGYPLGPEQATIEFWRSCVHPDDLAQLEARMNEALTGKDDLLNVEYRLRKADGTWAYVADRAFIVRDAEGAAIRLVGAMQDITDQRQAERELEQSAARFRVLTEAQQHMVWTTTAEGELDYINPYWEQYMGVSLAEARNWGWGAHAHPDDIEYARQERERTLRTGELFEVELRLRNTTSADYRWFLARASPVRDANGRITQWVGTATDIHDRREALALLQKKDQQLQRIIDTMPAYIALMTGPGHVLSFINDNLNKLLGGHGRRGLPVTQVVPDIAQSGLLQILDNLIVTKETFSVLEAPFTILNPDTQEPELHYYDFTYQPLLDEESQSQAVLMFAVEATERVLARREAEHLGAEISRRDERLRRMMEALPNISYINEASGVGHYVSPQWYAYTGLPGTAGIDEQWRLVIHPDDLARTEEEYVKARKEKRGWSFEIRFRRYDGEYRWFLNQTMPELDVRGNIVRWFGTNTDITELRQLQQRLEQQNQELTRTNQDLDNFVYTASHDLKQPINNMAGIFHELVGSAHFSDPDAGKLISMFERALQQIFDTIHNLSDLVQVQKLRQEILAEPIPLAGLTYEVLDSIRDQTSAIGAIIELDVAQVPVLEFVRPNLRSILYNLLSNAVKYSATDRTPRITIQSLWQEDHAVLVVQDNGLGIDLERYGSQLFQMFRRFHVHVEGSGMGLYLVNRIVQSHGGRLEVHSKVGEGTAFRVHFAAAGAALAAPREPILHSL</sequence>
<dbReference type="InterPro" id="IPR003594">
    <property type="entry name" value="HATPase_dom"/>
</dbReference>
<dbReference type="InterPro" id="IPR013655">
    <property type="entry name" value="PAS_fold_3"/>
</dbReference>
<evidence type="ECO:0000256" key="2">
    <source>
        <dbReference type="ARBA" id="ARBA00012438"/>
    </source>
</evidence>
<feature type="domain" description="PAC" evidence="9">
    <location>
        <begin position="348"/>
        <end position="401"/>
    </location>
</feature>
<dbReference type="FunFam" id="3.30.450.20:FF:000099">
    <property type="entry name" value="Sensory box sensor histidine kinase"/>
    <property type="match status" value="2"/>
</dbReference>
<dbReference type="SMART" id="SM00387">
    <property type="entry name" value="HATPase_c"/>
    <property type="match status" value="1"/>
</dbReference>
<gene>
    <name evidence="10" type="ORF">FHG12_10745</name>
</gene>
<keyword evidence="11" id="KW-1185">Reference proteome</keyword>
<evidence type="ECO:0000256" key="1">
    <source>
        <dbReference type="ARBA" id="ARBA00000085"/>
    </source>
</evidence>
<name>A0A5B8A095_9BACT</name>
<dbReference type="PROSITE" id="PS50109">
    <property type="entry name" value="HIS_KIN"/>
    <property type="match status" value="1"/>
</dbReference>
<feature type="domain" description="Histidine kinase" evidence="7">
    <location>
        <begin position="683"/>
        <end position="899"/>
    </location>
</feature>
<dbReference type="CDD" id="cd00082">
    <property type="entry name" value="HisKA"/>
    <property type="match status" value="1"/>
</dbReference>
<dbReference type="NCBIfam" id="TIGR00229">
    <property type="entry name" value="sensory_box"/>
    <property type="match status" value="3"/>
</dbReference>
<dbReference type="Pfam" id="PF02518">
    <property type="entry name" value="HATPase_c"/>
    <property type="match status" value="1"/>
</dbReference>
<dbReference type="PANTHER" id="PTHR43304">
    <property type="entry name" value="PHYTOCHROME-LIKE PROTEIN CPH1"/>
    <property type="match status" value="1"/>
</dbReference>
<dbReference type="InterPro" id="IPR035965">
    <property type="entry name" value="PAS-like_dom_sf"/>
</dbReference>
<dbReference type="SUPFAM" id="SSF55874">
    <property type="entry name" value="ATPase domain of HSP90 chaperone/DNA topoisomerase II/histidine kinase"/>
    <property type="match status" value="1"/>
</dbReference>
<dbReference type="Proteomes" id="UP000305398">
    <property type="component" value="Chromosome"/>
</dbReference>
<protein>
    <recommendedName>
        <fullName evidence="2">histidine kinase</fullName>
        <ecNumber evidence="2">2.7.13.3</ecNumber>
    </recommendedName>
</protein>
<evidence type="ECO:0000256" key="5">
    <source>
        <dbReference type="ARBA" id="ARBA00022777"/>
    </source>
</evidence>
<dbReference type="PANTHER" id="PTHR43304:SF1">
    <property type="entry name" value="PAC DOMAIN-CONTAINING PROTEIN"/>
    <property type="match status" value="1"/>
</dbReference>
<keyword evidence="4" id="KW-0808">Transferase</keyword>
<keyword evidence="3" id="KW-0597">Phosphoprotein</keyword>
<dbReference type="EMBL" id="CP040896">
    <property type="protein sequence ID" value="QDA60557.1"/>
    <property type="molecule type" value="Genomic_DNA"/>
</dbReference>
<dbReference type="InterPro" id="IPR001610">
    <property type="entry name" value="PAC"/>
</dbReference>
<dbReference type="CDD" id="cd00130">
    <property type="entry name" value="PAS"/>
    <property type="match status" value="4"/>
</dbReference>
<dbReference type="InterPro" id="IPR003661">
    <property type="entry name" value="HisK_dim/P_dom"/>
</dbReference>
<dbReference type="InterPro" id="IPR004358">
    <property type="entry name" value="Sig_transdc_His_kin-like_C"/>
</dbReference>
<dbReference type="PROSITE" id="PS50112">
    <property type="entry name" value="PAS"/>
    <property type="match status" value="2"/>
</dbReference>
<evidence type="ECO:0000256" key="3">
    <source>
        <dbReference type="ARBA" id="ARBA00022553"/>
    </source>
</evidence>
<evidence type="ECO:0000313" key="11">
    <source>
        <dbReference type="Proteomes" id="UP000305398"/>
    </source>
</evidence>
<feature type="coiled-coil region" evidence="6">
    <location>
        <begin position="649"/>
        <end position="680"/>
    </location>
</feature>
<organism evidence="10 11">
    <name type="scientific">Hymenobacter jejuensis</name>
    <dbReference type="NCBI Taxonomy" id="2502781"/>
    <lineage>
        <taxon>Bacteria</taxon>
        <taxon>Pseudomonadati</taxon>
        <taxon>Bacteroidota</taxon>
        <taxon>Cytophagia</taxon>
        <taxon>Cytophagales</taxon>
        <taxon>Hymenobacteraceae</taxon>
        <taxon>Hymenobacter</taxon>
    </lineage>
</organism>
<dbReference type="InterPro" id="IPR036890">
    <property type="entry name" value="HATPase_C_sf"/>
</dbReference>
<dbReference type="InterPro" id="IPR000700">
    <property type="entry name" value="PAS-assoc_C"/>
</dbReference>
<dbReference type="InterPro" id="IPR013656">
    <property type="entry name" value="PAS_4"/>
</dbReference>
<dbReference type="Pfam" id="PF08447">
    <property type="entry name" value="PAS_3"/>
    <property type="match status" value="3"/>
</dbReference>
<feature type="domain" description="PAC" evidence="9">
    <location>
        <begin position="222"/>
        <end position="274"/>
    </location>
</feature>
<dbReference type="Pfam" id="PF08448">
    <property type="entry name" value="PAS_4"/>
    <property type="match status" value="1"/>
</dbReference>
<dbReference type="InterPro" id="IPR000014">
    <property type="entry name" value="PAS"/>
</dbReference>
<dbReference type="SMART" id="SM00388">
    <property type="entry name" value="HisKA"/>
    <property type="match status" value="1"/>
</dbReference>
<dbReference type="SMART" id="SM00091">
    <property type="entry name" value="PAS"/>
    <property type="match status" value="5"/>
</dbReference>
<dbReference type="InterPro" id="IPR036097">
    <property type="entry name" value="HisK_dim/P_sf"/>
</dbReference>
<comment type="catalytic activity">
    <reaction evidence="1">
        <text>ATP + protein L-histidine = ADP + protein N-phospho-L-histidine.</text>
        <dbReference type="EC" id="2.7.13.3"/>
    </reaction>
</comment>
<evidence type="ECO:0000259" key="9">
    <source>
        <dbReference type="PROSITE" id="PS50113"/>
    </source>
</evidence>
<proteinExistence type="predicted"/>
<dbReference type="PRINTS" id="PR00344">
    <property type="entry name" value="BCTRLSENSOR"/>
</dbReference>
<dbReference type="EC" id="2.7.13.3" evidence="2"/>
<dbReference type="Gene3D" id="1.10.287.130">
    <property type="match status" value="1"/>
</dbReference>
<dbReference type="Gene3D" id="3.30.450.20">
    <property type="entry name" value="PAS domain"/>
    <property type="match status" value="5"/>
</dbReference>
<dbReference type="Gene3D" id="3.30.565.10">
    <property type="entry name" value="Histidine kinase-like ATPase, C-terminal domain"/>
    <property type="match status" value="1"/>
</dbReference>
<dbReference type="PROSITE" id="PS50113">
    <property type="entry name" value="PAC"/>
    <property type="match status" value="3"/>
</dbReference>
<accession>A0A5B8A095</accession>
<evidence type="ECO:0000259" key="7">
    <source>
        <dbReference type="PROSITE" id="PS50109"/>
    </source>
</evidence>
<evidence type="ECO:0000256" key="4">
    <source>
        <dbReference type="ARBA" id="ARBA00022679"/>
    </source>
</evidence>
<evidence type="ECO:0000259" key="8">
    <source>
        <dbReference type="PROSITE" id="PS50112"/>
    </source>
</evidence>
<dbReference type="RefSeq" id="WP_139515733.1">
    <property type="nucleotide sequence ID" value="NZ_CP040896.1"/>
</dbReference>
<keyword evidence="5" id="KW-0418">Kinase</keyword>
<feature type="domain" description="PAC" evidence="9">
    <location>
        <begin position="613"/>
        <end position="665"/>
    </location>
</feature>